<sequence length="42" mass="4757">MFPPTSTLELLLTNPASFKCPAAPWCASRMNHTSRRHVFLLL</sequence>
<dbReference type="InParanoid" id="A0A2K2D5V0"/>
<gene>
    <name evidence="1" type="ORF">BRADI_3g59713v3</name>
</gene>
<evidence type="ECO:0000313" key="3">
    <source>
        <dbReference type="Proteomes" id="UP000008810"/>
    </source>
</evidence>
<organism evidence="1">
    <name type="scientific">Brachypodium distachyon</name>
    <name type="common">Purple false brome</name>
    <name type="synonym">Trachynia distachya</name>
    <dbReference type="NCBI Taxonomy" id="15368"/>
    <lineage>
        <taxon>Eukaryota</taxon>
        <taxon>Viridiplantae</taxon>
        <taxon>Streptophyta</taxon>
        <taxon>Embryophyta</taxon>
        <taxon>Tracheophyta</taxon>
        <taxon>Spermatophyta</taxon>
        <taxon>Magnoliopsida</taxon>
        <taxon>Liliopsida</taxon>
        <taxon>Poales</taxon>
        <taxon>Poaceae</taxon>
        <taxon>BOP clade</taxon>
        <taxon>Pooideae</taxon>
        <taxon>Stipodae</taxon>
        <taxon>Brachypodieae</taxon>
        <taxon>Brachypodium</taxon>
    </lineage>
</organism>
<protein>
    <submittedName>
        <fullName evidence="1 2">Uncharacterized protein</fullName>
    </submittedName>
</protein>
<dbReference type="EnsemblPlants" id="PNT69660">
    <property type="protein sequence ID" value="PNT69660"/>
    <property type="gene ID" value="BRADI_3g59713v3"/>
</dbReference>
<proteinExistence type="predicted"/>
<reference evidence="1" key="2">
    <citation type="submission" date="2017-06" db="EMBL/GenBank/DDBJ databases">
        <title>WGS assembly of Brachypodium distachyon.</title>
        <authorList>
            <consortium name="The International Brachypodium Initiative"/>
            <person name="Lucas S."/>
            <person name="Harmon-Smith M."/>
            <person name="Lail K."/>
            <person name="Tice H."/>
            <person name="Grimwood J."/>
            <person name="Bruce D."/>
            <person name="Barry K."/>
            <person name="Shu S."/>
            <person name="Lindquist E."/>
            <person name="Wang M."/>
            <person name="Pitluck S."/>
            <person name="Vogel J.P."/>
            <person name="Garvin D.F."/>
            <person name="Mockler T.C."/>
            <person name="Schmutz J."/>
            <person name="Rokhsar D."/>
            <person name="Bevan M.W."/>
        </authorList>
    </citation>
    <scope>NUCLEOTIDE SEQUENCE</scope>
    <source>
        <strain evidence="1">Bd21</strain>
    </source>
</reference>
<dbReference type="Gramene" id="PNT69660">
    <property type="protein sequence ID" value="PNT69660"/>
    <property type="gene ID" value="BRADI_3g59713v3"/>
</dbReference>
<evidence type="ECO:0000313" key="1">
    <source>
        <dbReference type="EMBL" id="PNT69660.1"/>
    </source>
</evidence>
<keyword evidence="3" id="KW-1185">Reference proteome</keyword>
<dbReference type="Proteomes" id="UP000008810">
    <property type="component" value="Chromosome 3"/>
</dbReference>
<name>A0A2K2D5V0_BRADI</name>
<evidence type="ECO:0000313" key="2">
    <source>
        <dbReference type="EnsemblPlants" id="PNT69660"/>
    </source>
</evidence>
<reference evidence="2" key="3">
    <citation type="submission" date="2018-08" db="UniProtKB">
        <authorList>
            <consortium name="EnsemblPlants"/>
        </authorList>
    </citation>
    <scope>IDENTIFICATION</scope>
    <source>
        <strain evidence="2">cv. Bd21</strain>
    </source>
</reference>
<dbReference type="AlphaFoldDB" id="A0A2K2D5V0"/>
<reference evidence="1 2" key="1">
    <citation type="journal article" date="2010" name="Nature">
        <title>Genome sequencing and analysis of the model grass Brachypodium distachyon.</title>
        <authorList>
            <consortium name="International Brachypodium Initiative"/>
        </authorList>
    </citation>
    <scope>NUCLEOTIDE SEQUENCE [LARGE SCALE GENOMIC DNA]</scope>
    <source>
        <strain evidence="1 2">Bd21</strain>
    </source>
</reference>
<accession>A0A2K2D5V0</accession>
<dbReference type="EMBL" id="CM000882">
    <property type="protein sequence ID" value="PNT69660.1"/>
    <property type="molecule type" value="Genomic_DNA"/>
</dbReference>